<dbReference type="SUPFAM" id="SSF48452">
    <property type="entry name" value="TPR-like"/>
    <property type="match status" value="1"/>
</dbReference>
<keyword evidence="3" id="KW-1185">Reference proteome</keyword>
<dbReference type="RefSeq" id="WP_347438387.1">
    <property type="nucleotide sequence ID" value="NZ_CP089291.1"/>
</dbReference>
<dbReference type="PROSITE" id="PS50005">
    <property type="entry name" value="TPR"/>
    <property type="match status" value="1"/>
</dbReference>
<evidence type="ECO:0000313" key="2">
    <source>
        <dbReference type="EMBL" id="UOF91692.1"/>
    </source>
</evidence>
<evidence type="ECO:0000256" key="1">
    <source>
        <dbReference type="PROSITE-ProRule" id="PRU00339"/>
    </source>
</evidence>
<dbReference type="InterPro" id="IPR019734">
    <property type="entry name" value="TPR_rpt"/>
</dbReference>
<gene>
    <name evidence="2" type="ORF">LSG31_05430</name>
</gene>
<accession>A0ABY4CMG6</accession>
<dbReference type="Gene3D" id="1.25.40.10">
    <property type="entry name" value="Tetratricopeptide repeat domain"/>
    <property type="match status" value="1"/>
</dbReference>
<dbReference type="InterPro" id="IPR011990">
    <property type="entry name" value="TPR-like_helical_dom_sf"/>
</dbReference>
<dbReference type="EMBL" id="CP089291">
    <property type="protein sequence ID" value="UOF91692.1"/>
    <property type="molecule type" value="Genomic_DNA"/>
</dbReference>
<sequence>MKNVAAGFSPSLMLVLTNESQPEPNPTDIAALPSQYMRKVIRNIDRIRPLTAENFKMLRCNHCGRKGKYDIGMIAFDIDRYYKDVKRKQKSGVSIDEYIQTTGYFRCRHCHSAGNWEFPTDFMFVMTTMLLMRTVKMENQGFHFGPLSLFDGSRHRFATDAEEYLLKKIQTQEDSLHWNKLGNLYNKGGRPELATVAFEQSVRLDPTQAESHFSLGQILDQMGEFEMAAAREGEVPVNIQEEEARVELDMIPDKVESFFPVAEMYMGERRKEMPRGIRTLDKYFKPELSYPTPMNKKKKKRK</sequence>
<protein>
    <submittedName>
        <fullName evidence="2">Tetratricopeptide repeat protein</fullName>
    </submittedName>
</protein>
<name>A0ABY4CMG6_9BACL</name>
<evidence type="ECO:0000313" key="3">
    <source>
        <dbReference type="Proteomes" id="UP000830167"/>
    </source>
</evidence>
<proteinExistence type="predicted"/>
<dbReference type="Pfam" id="PF13431">
    <property type="entry name" value="TPR_17"/>
    <property type="match status" value="1"/>
</dbReference>
<feature type="repeat" description="TPR" evidence="1">
    <location>
        <begin position="175"/>
        <end position="208"/>
    </location>
</feature>
<reference evidence="2" key="1">
    <citation type="submission" date="2021-12" db="EMBL/GenBank/DDBJ databases">
        <title>Alicyclobacillaceae gen. nov., sp. nov., isolated from chalcocite enrichment system.</title>
        <authorList>
            <person name="Jiang Z."/>
        </authorList>
    </citation>
    <scope>NUCLEOTIDE SEQUENCE</scope>
    <source>
        <strain evidence="2">MYW30-H2</strain>
    </source>
</reference>
<keyword evidence="1" id="KW-0802">TPR repeat</keyword>
<dbReference type="Proteomes" id="UP000830167">
    <property type="component" value="Chromosome"/>
</dbReference>
<organism evidence="2 3">
    <name type="scientific">Fodinisporobacter ferrooxydans</name>
    <dbReference type="NCBI Taxonomy" id="2901836"/>
    <lineage>
        <taxon>Bacteria</taxon>
        <taxon>Bacillati</taxon>
        <taxon>Bacillota</taxon>
        <taxon>Bacilli</taxon>
        <taxon>Bacillales</taxon>
        <taxon>Alicyclobacillaceae</taxon>
        <taxon>Fodinisporobacter</taxon>
    </lineage>
</organism>